<feature type="region of interest" description="Disordered" evidence="3">
    <location>
        <begin position="730"/>
        <end position="770"/>
    </location>
</feature>
<dbReference type="PANTHER" id="PTHR12991:SF10">
    <property type="entry name" value="GATOR COMPLEX PROTEIN NPRL2"/>
    <property type="match status" value="1"/>
</dbReference>
<protein>
    <recommendedName>
        <fullName evidence="6">Nitrogen permease regulator 2</fullName>
    </recommendedName>
</protein>
<dbReference type="InterPro" id="IPR009348">
    <property type="entry name" value="NPR2-like"/>
</dbReference>
<dbReference type="AlphaFoldDB" id="A0A1E3BSN3"/>
<name>A0A1E3BSN3_ASPCR</name>
<evidence type="ECO:0000256" key="1">
    <source>
        <dbReference type="ARBA" id="ARBA00008433"/>
    </source>
</evidence>
<reference evidence="4 5" key="1">
    <citation type="journal article" date="2016" name="BMC Genomics">
        <title>Comparative genomic and transcriptomic analyses of the Fuzhuan brick tea-fermentation fungus Aspergillus cristatus.</title>
        <authorList>
            <person name="Ge Y."/>
            <person name="Wang Y."/>
            <person name="Liu Y."/>
            <person name="Tan Y."/>
            <person name="Ren X."/>
            <person name="Zhang X."/>
            <person name="Hyde K.D."/>
            <person name="Liu Y."/>
            <person name="Liu Z."/>
        </authorList>
    </citation>
    <scope>NUCLEOTIDE SEQUENCE [LARGE SCALE GENOMIC DNA]</scope>
    <source>
        <strain evidence="4 5">GZAAS20.1005</strain>
    </source>
</reference>
<dbReference type="OrthoDB" id="338854at2759"/>
<evidence type="ECO:0000313" key="4">
    <source>
        <dbReference type="EMBL" id="ODM23984.1"/>
    </source>
</evidence>
<organism evidence="4 5">
    <name type="scientific">Aspergillus cristatus</name>
    <name type="common">Chinese Fuzhuan brick tea-fermentation fungus</name>
    <name type="synonym">Eurotium cristatum</name>
    <dbReference type="NCBI Taxonomy" id="573508"/>
    <lineage>
        <taxon>Eukaryota</taxon>
        <taxon>Fungi</taxon>
        <taxon>Dikarya</taxon>
        <taxon>Ascomycota</taxon>
        <taxon>Pezizomycotina</taxon>
        <taxon>Eurotiomycetes</taxon>
        <taxon>Eurotiomycetidae</taxon>
        <taxon>Eurotiales</taxon>
        <taxon>Aspergillaceae</taxon>
        <taxon>Aspergillus</taxon>
        <taxon>Aspergillus subgen. Aspergillus</taxon>
    </lineage>
</organism>
<evidence type="ECO:0000313" key="5">
    <source>
        <dbReference type="Proteomes" id="UP000094569"/>
    </source>
</evidence>
<evidence type="ECO:0008006" key="6">
    <source>
        <dbReference type="Google" id="ProtNLM"/>
    </source>
</evidence>
<keyword evidence="5" id="KW-1185">Reference proteome</keyword>
<evidence type="ECO:0000256" key="3">
    <source>
        <dbReference type="SAM" id="MobiDB-lite"/>
    </source>
</evidence>
<comment type="similarity">
    <text evidence="1">Belongs to the NPR2 family.</text>
</comment>
<feature type="compositionally biased region" description="Basic residues" evidence="3">
    <location>
        <begin position="730"/>
        <end position="740"/>
    </location>
</feature>
<dbReference type="GO" id="GO:0005096">
    <property type="term" value="F:GTPase activator activity"/>
    <property type="evidence" value="ECO:0007669"/>
    <property type="project" value="TreeGrafter"/>
</dbReference>
<feature type="region of interest" description="Disordered" evidence="3">
    <location>
        <begin position="581"/>
        <end position="662"/>
    </location>
</feature>
<accession>A0A1E3BSN3</accession>
<proteinExistence type="inferred from homology"/>
<gene>
    <name evidence="4" type="ORF">SI65_01574</name>
</gene>
<dbReference type="GO" id="GO:1990130">
    <property type="term" value="C:GATOR1 complex"/>
    <property type="evidence" value="ECO:0007669"/>
    <property type="project" value="TreeGrafter"/>
</dbReference>
<dbReference type="GO" id="GO:1904262">
    <property type="term" value="P:negative regulation of TORC1 signaling"/>
    <property type="evidence" value="ECO:0007669"/>
    <property type="project" value="TreeGrafter"/>
</dbReference>
<comment type="caution">
    <text evidence="4">The sequence shown here is derived from an EMBL/GenBank/DDBJ whole genome shotgun (WGS) entry which is preliminary data.</text>
</comment>
<dbReference type="EMBL" id="JXNT01000001">
    <property type="protein sequence ID" value="ODM23984.1"/>
    <property type="molecule type" value="Genomic_DNA"/>
</dbReference>
<dbReference type="GO" id="GO:0010508">
    <property type="term" value="P:positive regulation of autophagy"/>
    <property type="evidence" value="ECO:0007669"/>
    <property type="project" value="TreeGrafter"/>
</dbReference>
<dbReference type="Proteomes" id="UP000094569">
    <property type="component" value="Unassembled WGS sequence"/>
</dbReference>
<feature type="compositionally biased region" description="Polar residues" evidence="3">
    <location>
        <begin position="757"/>
        <end position="769"/>
    </location>
</feature>
<dbReference type="STRING" id="573508.A0A1E3BSN3"/>
<feature type="compositionally biased region" description="Low complexity" evidence="3">
    <location>
        <begin position="605"/>
        <end position="619"/>
    </location>
</feature>
<feature type="coiled-coil region" evidence="2">
    <location>
        <begin position="378"/>
        <end position="405"/>
    </location>
</feature>
<dbReference type="Pfam" id="PF06218">
    <property type="entry name" value="NPR2"/>
    <property type="match status" value="1"/>
</dbReference>
<keyword evidence="2" id="KW-0175">Coiled coil</keyword>
<dbReference type="VEuPathDB" id="FungiDB:SI65_01574"/>
<dbReference type="GO" id="GO:0005774">
    <property type="term" value="C:vacuolar membrane"/>
    <property type="evidence" value="ECO:0007669"/>
    <property type="project" value="TreeGrafter"/>
</dbReference>
<dbReference type="PANTHER" id="PTHR12991">
    <property type="entry name" value="NITROGEN PERMEASE REGULATOR 2/TUMOR SUPPRESSOR CANDIDATE 4"/>
    <property type="match status" value="1"/>
</dbReference>
<sequence>MHKPSLGQIVYNAIFPRPRTSDPSSWSAHITRNLVPEVRIETSTFYGSLDCIEAQYPGLDYSYGPHRMRLGRFPWHRRLFRTFDELRLTEAEISSLCRWEGTKSARERYEKEAGIKVQDTTANGVRPASPRPLPSIEVHYEDDTESIEDIESISESQSDVIITDTETTGVIDDRGVDCPVSHHVSEDDSSDEEMESCGVELNHRLMAATAAREQGVNVPLDEDWEQWLKEAGERGSYANMINVIRANQPLRFVTYIPHSPLPHSSRTGVASTSAPYPGSYILSDPSDRSTLRRPKVVHQVPDGAIVPSANAPSQPLFLTFSDISFFVIPRQELCGNLIQVCTNGYRILGYPICIKSQRYDRNEFIFNFCVVLAEEEDFSTYKSVVQKLADLMRELEEQSGFLSRDHSKSGEGKVYSLCETLMEDLNNYCESMIPIDDLNTLNIKLFPVYPAPPSVKAWQVPLFTVRYQAFMDENWDLTMQRVCTLHSYQRIKLTTQVVPYINGVNSVRIISILADTDFSLTCRAIKHLLYYGCLLLLDIFTFSAIYAPTAQFSSSIGSDENMQRECARYVNTLFAPQLAPSPTAPGQAPAAPWSSARSDITGRPSSSDTTASATGTVITAGGGGGPFFDPDEVWPPMGDDAQPPSDPNDPSTTTESAIDRLQPHQVVDGVAIVELYASLKQGQSVKQWYAQHSRQLAYIDIRRFITFGIIKGFLYRVHKYAYATGFPKHSHHHNHHHHHLPGTGTNSGFSSRGPGTGANTPSIYATSAGDSEPLIGRRSDEYQYETSAQGNRSFTYEEGEEEEDFIDDKSLSRYLDGMHCFDQICTELEVSEKVLMARLKRYPGEVLIIHR</sequence>
<evidence type="ECO:0000256" key="2">
    <source>
        <dbReference type="SAM" id="Coils"/>
    </source>
</evidence>